<evidence type="ECO:0000313" key="1">
    <source>
        <dbReference type="EMBL" id="CAF1300149.1"/>
    </source>
</evidence>
<protein>
    <recommendedName>
        <fullName evidence="4">F-box domain-containing protein</fullName>
    </recommendedName>
</protein>
<dbReference type="Gene3D" id="3.80.10.10">
    <property type="entry name" value="Ribonuclease Inhibitor"/>
    <property type="match status" value="1"/>
</dbReference>
<sequence length="571" mass="67561">MPLTTFELLANEILFQCFQYLNIIHIFHSFDQLNHRFNRLIRNIPFHLNFQNIPSKFQCEQFCQKLSIEQTMKTQLHSLYLSNKSTCYPAHLFLSKCSLTDFPNLRSLTFHHTTQVNWKCICLTLPLLSKLSCLRMIDSFMGDSFIRDNMMSLLATMSQIQILKLTFQYYQQWASNIHFPSLVYLSINRCYSTDLFGTLASALKLKHLRIGEVPSTTSPPTAVNLTNPAINLQTLHIDSFEGEIDHLFQLLERTPNLEKLSILNCCRPNIINVDRWKNLMISSLRHLKKFQFIFSIDYTNRSENDEQILKRFQNSFPYTEYMMTRSYVTIYTIPYPSKSFMIRLDRDRHYNDIVNYMNTFDHVKYLTIEPVILEEKNQYHFSNVDSLSLASTCSLFRDNPLKMKYSDFRCLQMTVNLANIKHLSLLQHFKFETSGILVEIFKSARDLTSLGVYLDDLRHWIEDGELCKYFNKCIRKLEFFVFNRFQNSIQLEQFCNIFNNLEQLYCTVNELETLFLIKYLPKLTYLQIDVFCKNYQISSIGNELEKLGLDIVGSFDAEYNPRLLFIWINRN</sequence>
<dbReference type="EMBL" id="CAJNOJ010000233">
    <property type="protein sequence ID" value="CAF1319536.1"/>
    <property type="molecule type" value="Genomic_DNA"/>
</dbReference>
<dbReference type="EMBL" id="CAJNOR010002479">
    <property type="protein sequence ID" value="CAF1300149.1"/>
    <property type="molecule type" value="Genomic_DNA"/>
</dbReference>
<comment type="caution">
    <text evidence="1">The sequence shown here is derived from an EMBL/GenBank/DDBJ whole genome shotgun (WGS) entry which is preliminary data.</text>
</comment>
<dbReference type="Proteomes" id="UP000663828">
    <property type="component" value="Unassembled WGS sequence"/>
</dbReference>
<accession>A0A815DM90</accession>
<evidence type="ECO:0000313" key="3">
    <source>
        <dbReference type="Proteomes" id="UP000663828"/>
    </source>
</evidence>
<proteinExistence type="predicted"/>
<keyword evidence="3" id="KW-1185">Reference proteome</keyword>
<organism evidence="1 3">
    <name type="scientific">Adineta ricciae</name>
    <name type="common">Rotifer</name>
    <dbReference type="NCBI Taxonomy" id="249248"/>
    <lineage>
        <taxon>Eukaryota</taxon>
        <taxon>Metazoa</taxon>
        <taxon>Spiralia</taxon>
        <taxon>Gnathifera</taxon>
        <taxon>Rotifera</taxon>
        <taxon>Eurotatoria</taxon>
        <taxon>Bdelloidea</taxon>
        <taxon>Adinetida</taxon>
        <taxon>Adinetidae</taxon>
        <taxon>Adineta</taxon>
    </lineage>
</organism>
<dbReference type="SUPFAM" id="SSF52047">
    <property type="entry name" value="RNI-like"/>
    <property type="match status" value="1"/>
</dbReference>
<evidence type="ECO:0000313" key="2">
    <source>
        <dbReference type="EMBL" id="CAF1319536.1"/>
    </source>
</evidence>
<dbReference type="Proteomes" id="UP000663852">
    <property type="component" value="Unassembled WGS sequence"/>
</dbReference>
<name>A0A815DM90_ADIRI</name>
<dbReference type="InterPro" id="IPR032675">
    <property type="entry name" value="LRR_dom_sf"/>
</dbReference>
<gene>
    <name evidence="2" type="ORF">EDS130_LOCUS31587</name>
    <name evidence="1" type="ORF">XAT740_LOCUS28817</name>
</gene>
<evidence type="ECO:0008006" key="4">
    <source>
        <dbReference type="Google" id="ProtNLM"/>
    </source>
</evidence>
<reference evidence="1" key="1">
    <citation type="submission" date="2021-02" db="EMBL/GenBank/DDBJ databases">
        <authorList>
            <person name="Nowell W R."/>
        </authorList>
    </citation>
    <scope>NUCLEOTIDE SEQUENCE</scope>
</reference>
<dbReference type="AlphaFoldDB" id="A0A815DM90"/>